<sequence length="292" mass="31805">MSNVTSVPSASAVANHGIKLMEGRISQILSGSSSSASVPHYEPLSNSTATFSEFTYIPNTEGFFMLNTDGAQQPVQVVLDSGFFYIKTFSGQRMADLCLGQTLMGPISSINELSGLKVTKSKRSSIPSLPEFERDSIITKQDYISVEHDLSEALDYVEKLRSENKELAKSLKNHSSKKQAYEFQAAKEEMAAKIQVAAQRASVAEDEASAAFAELDELKLDYNDLSEKASSLESLVNSLKSAKEAASGSPKLSGEFIQTVNRIKTLLLHIKMSSKEPSTYKLLDNLVKGLSL</sequence>
<dbReference type="EMBL" id="JAUYVT010000014">
    <property type="protein sequence ID" value="MDP2565821.1"/>
    <property type="molecule type" value="Genomic_DNA"/>
</dbReference>
<proteinExistence type="predicted"/>
<evidence type="ECO:0000313" key="2">
    <source>
        <dbReference type="EMBL" id="MDP2565821.1"/>
    </source>
</evidence>
<dbReference type="Proteomes" id="UP001177212">
    <property type="component" value="Unassembled WGS sequence"/>
</dbReference>
<protein>
    <submittedName>
        <fullName evidence="2">Uncharacterized protein</fullName>
    </submittedName>
</protein>
<evidence type="ECO:0000256" key="1">
    <source>
        <dbReference type="SAM" id="Coils"/>
    </source>
</evidence>
<organism evidence="2 3">
    <name type="scientific">Pseudoalteromonas marina</name>
    <dbReference type="NCBI Taxonomy" id="267375"/>
    <lineage>
        <taxon>Bacteria</taxon>
        <taxon>Pseudomonadati</taxon>
        <taxon>Pseudomonadota</taxon>
        <taxon>Gammaproteobacteria</taxon>
        <taxon>Alteromonadales</taxon>
        <taxon>Pseudoalteromonadaceae</taxon>
        <taxon>Pseudoalteromonas</taxon>
    </lineage>
</organism>
<feature type="coiled-coil region" evidence="1">
    <location>
        <begin position="150"/>
        <end position="242"/>
    </location>
</feature>
<dbReference type="RefSeq" id="WP_305472563.1">
    <property type="nucleotide sequence ID" value="NZ_JAUYVT010000014.1"/>
</dbReference>
<keyword evidence="1" id="KW-0175">Coiled coil</keyword>
<accession>A0ABT9FH50</accession>
<evidence type="ECO:0000313" key="3">
    <source>
        <dbReference type="Proteomes" id="UP001177212"/>
    </source>
</evidence>
<name>A0ABT9FH50_9GAMM</name>
<reference evidence="2" key="1">
    <citation type="submission" date="2023-07" db="EMBL/GenBank/DDBJ databases">
        <title>Genome content predicts the carbon catabolic preferences of heterotrophic bacteria.</title>
        <authorList>
            <person name="Gralka M."/>
        </authorList>
    </citation>
    <scope>NUCLEOTIDE SEQUENCE</scope>
    <source>
        <strain evidence="2">4G09</strain>
    </source>
</reference>
<comment type="caution">
    <text evidence="2">The sequence shown here is derived from an EMBL/GenBank/DDBJ whole genome shotgun (WGS) entry which is preliminary data.</text>
</comment>
<keyword evidence="3" id="KW-1185">Reference proteome</keyword>
<gene>
    <name evidence="2" type="ORF">Q8W34_14335</name>
</gene>